<accession>A0ABV7SV35</accession>
<evidence type="ECO:0000313" key="2">
    <source>
        <dbReference type="Proteomes" id="UP001595713"/>
    </source>
</evidence>
<comment type="caution">
    <text evidence="1">The sequence shown here is derived from an EMBL/GenBank/DDBJ whole genome shotgun (WGS) entry which is preliminary data.</text>
</comment>
<organism evidence="1 2">
    <name type="scientific">Sphingomonas hylomeconis</name>
    <dbReference type="NCBI Taxonomy" id="1395958"/>
    <lineage>
        <taxon>Bacteria</taxon>
        <taxon>Pseudomonadati</taxon>
        <taxon>Pseudomonadota</taxon>
        <taxon>Alphaproteobacteria</taxon>
        <taxon>Sphingomonadales</taxon>
        <taxon>Sphingomonadaceae</taxon>
        <taxon>Sphingomonas</taxon>
    </lineage>
</organism>
<evidence type="ECO:0000313" key="1">
    <source>
        <dbReference type="EMBL" id="MFC3579507.1"/>
    </source>
</evidence>
<proteinExistence type="predicted"/>
<dbReference type="RefSeq" id="WP_261295529.1">
    <property type="nucleotide sequence ID" value="NZ_JANQBK010000017.1"/>
</dbReference>
<keyword evidence="2" id="KW-1185">Reference proteome</keyword>
<dbReference type="Proteomes" id="UP001595713">
    <property type="component" value="Unassembled WGS sequence"/>
</dbReference>
<protein>
    <submittedName>
        <fullName evidence="1">Uncharacterized protein</fullName>
    </submittedName>
</protein>
<gene>
    <name evidence="1" type="ORF">ACFONA_04955</name>
</gene>
<dbReference type="EMBL" id="JBHRXP010000002">
    <property type="protein sequence ID" value="MFC3579507.1"/>
    <property type="molecule type" value="Genomic_DNA"/>
</dbReference>
<reference evidence="2" key="1">
    <citation type="journal article" date="2019" name="Int. J. Syst. Evol. Microbiol.">
        <title>The Global Catalogue of Microorganisms (GCM) 10K type strain sequencing project: providing services to taxonomists for standard genome sequencing and annotation.</title>
        <authorList>
            <consortium name="The Broad Institute Genomics Platform"/>
            <consortium name="The Broad Institute Genome Sequencing Center for Infectious Disease"/>
            <person name="Wu L."/>
            <person name="Ma J."/>
        </authorList>
    </citation>
    <scope>NUCLEOTIDE SEQUENCE [LARGE SCALE GENOMIC DNA]</scope>
    <source>
        <strain evidence="2">KCTC 42739</strain>
    </source>
</reference>
<sequence length="164" mass="17372">MTLVRPPNTWAQAATKVSDMIGWPTFAGIVRRGERAVQYWGQPNCKTVPTIEQALLLDAAYRAAGGSDAPFLDTFAALLDVQVKRDAACLSELANDSAAFVREAGDLGAALFLATRPGASPRDHNRALVEAQQVETALGAIMRRLPSFLQFGAGSLSGNIGGTQ</sequence>
<name>A0ABV7SV35_9SPHN</name>